<reference evidence="9 10" key="1">
    <citation type="submission" date="2021-01" db="EMBL/GenBank/DDBJ databases">
        <title>Whole genome shotgun sequence of Planotetraspora phitsanulokensis NBRC 104273.</title>
        <authorList>
            <person name="Komaki H."/>
            <person name="Tamura T."/>
        </authorList>
    </citation>
    <scope>NUCLEOTIDE SEQUENCE [LARGE SCALE GENOMIC DNA]</scope>
    <source>
        <strain evidence="9 10">NBRC 104273</strain>
    </source>
</reference>
<evidence type="ECO:0000256" key="5">
    <source>
        <dbReference type="ARBA" id="ARBA00022989"/>
    </source>
</evidence>
<feature type="domain" description="DUF4190" evidence="8">
    <location>
        <begin position="28"/>
        <end position="89"/>
    </location>
</feature>
<feature type="transmembrane region" description="Helical" evidence="7">
    <location>
        <begin position="70"/>
        <end position="92"/>
    </location>
</feature>
<keyword evidence="6 7" id="KW-0472">Membrane</keyword>
<keyword evidence="4 7" id="KW-0812">Transmembrane</keyword>
<evidence type="ECO:0000313" key="10">
    <source>
        <dbReference type="Proteomes" id="UP000622547"/>
    </source>
</evidence>
<comment type="caution">
    <text evidence="9">The sequence shown here is derived from an EMBL/GenBank/DDBJ whole genome shotgun (WGS) entry which is preliminary data.</text>
</comment>
<keyword evidence="10" id="KW-1185">Reference proteome</keyword>
<proteinExistence type="inferred from homology"/>
<evidence type="ECO:0000256" key="3">
    <source>
        <dbReference type="ARBA" id="ARBA00022475"/>
    </source>
</evidence>
<dbReference type="RefSeq" id="WP_204074356.1">
    <property type="nucleotide sequence ID" value="NZ_BAABHI010000002.1"/>
</dbReference>
<accession>A0A8J3U5S7</accession>
<evidence type="ECO:0000256" key="1">
    <source>
        <dbReference type="ARBA" id="ARBA00004236"/>
    </source>
</evidence>
<name>A0A8J3U5S7_9ACTN</name>
<dbReference type="Pfam" id="PF13828">
    <property type="entry name" value="DUF4190"/>
    <property type="match status" value="1"/>
</dbReference>
<dbReference type="Gene3D" id="2.60.40.2880">
    <property type="entry name" value="MmpS1-5, C-terminal soluble domain"/>
    <property type="match status" value="1"/>
</dbReference>
<comment type="similarity">
    <text evidence="2">Belongs to the MmpS family.</text>
</comment>
<keyword evidence="3" id="KW-1003">Cell membrane</keyword>
<evidence type="ECO:0000256" key="6">
    <source>
        <dbReference type="ARBA" id="ARBA00023136"/>
    </source>
</evidence>
<dbReference type="GO" id="GO:0005886">
    <property type="term" value="C:plasma membrane"/>
    <property type="evidence" value="ECO:0007669"/>
    <property type="project" value="UniProtKB-SubCell"/>
</dbReference>
<gene>
    <name evidence="9" type="ORF">Pph01_37430</name>
</gene>
<dbReference type="Proteomes" id="UP000622547">
    <property type="component" value="Unassembled WGS sequence"/>
</dbReference>
<dbReference type="InterPro" id="IPR025241">
    <property type="entry name" value="DUF4190"/>
</dbReference>
<evidence type="ECO:0000259" key="8">
    <source>
        <dbReference type="Pfam" id="PF13828"/>
    </source>
</evidence>
<dbReference type="InterPro" id="IPR038468">
    <property type="entry name" value="MmpS_C"/>
</dbReference>
<dbReference type="InterPro" id="IPR008693">
    <property type="entry name" value="MmpS"/>
</dbReference>
<dbReference type="EMBL" id="BOOP01000015">
    <property type="protein sequence ID" value="GII38740.1"/>
    <property type="molecule type" value="Genomic_DNA"/>
</dbReference>
<organism evidence="9 10">
    <name type="scientific">Planotetraspora phitsanulokensis</name>
    <dbReference type="NCBI Taxonomy" id="575192"/>
    <lineage>
        <taxon>Bacteria</taxon>
        <taxon>Bacillati</taxon>
        <taxon>Actinomycetota</taxon>
        <taxon>Actinomycetes</taxon>
        <taxon>Streptosporangiales</taxon>
        <taxon>Streptosporangiaceae</taxon>
        <taxon>Planotetraspora</taxon>
    </lineage>
</organism>
<evidence type="ECO:0000256" key="4">
    <source>
        <dbReference type="ARBA" id="ARBA00022692"/>
    </source>
</evidence>
<keyword evidence="5 7" id="KW-1133">Transmembrane helix</keyword>
<dbReference type="AlphaFoldDB" id="A0A8J3U5S7"/>
<comment type="subcellular location">
    <subcellularLocation>
        <location evidence="1">Cell membrane</location>
    </subcellularLocation>
</comment>
<evidence type="ECO:0000256" key="7">
    <source>
        <dbReference type="SAM" id="Phobius"/>
    </source>
</evidence>
<evidence type="ECO:0000256" key="2">
    <source>
        <dbReference type="ARBA" id="ARBA00007531"/>
    </source>
</evidence>
<protein>
    <recommendedName>
        <fullName evidence="8">DUF4190 domain-containing protein</fullName>
    </recommendedName>
</protein>
<sequence length="223" mass="23325">MTEQPPYGQPYQQPVYVQQPPPRRNNGLAIASLILGLTGFITCGFTSILAVVFGHVALGQIRRDRTDGHGMALTGVILGWILTGLWILYWILAFAGVVAGIGGVGSSTAAQPTAGATQLVGEEPASGTHEVTFEASGKNGAKTATNVTYNVGFDIKQGAGVPLPYTKSVSADEDVTMLSLWVQNADAEGTITCRIKVDGKMVREAKSNGPYGVCRVETDGLGG</sequence>
<evidence type="ECO:0000313" key="9">
    <source>
        <dbReference type="EMBL" id="GII38740.1"/>
    </source>
</evidence>
<dbReference type="Pfam" id="PF05423">
    <property type="entry name" value="Mycobact_memb"/>
    <property type="match status" value="1"/>
</dbReference>
<feature type="transmembrane region" description="Helical" evidence="7">
    <location>
        <begin position="28"/>
        <end position="58"/>
    </location>
</feature>